<comment type="similarity">
    <text evidence="1 2">Belongs to the small heat shock protein (HSP20) family.</text>
</comment>
<dbReference type="PROSITE" id="PS01031">
    <property type="entry name" value="SHSP"/>
    <property type="match status" value="1"/>
</dbReference>
<evidence type="ECO:0000313" key="5">
    <source>
        <dbReference type="Proteomes" id="UP001154312"/>
    </source>
</evidence>
<protein>
    <submittedName>
        <fullName evidence="4">Hsp20/alpha crystallin family protein</fullName>
    </submittedName>
</protein>
<dbReference type="SUPFAM" id="SSF49764">
    <property type="entry name" value="HSP20-like chaperones"/>
    <property type="match status" value="1"/>
</dbReference>
<reference evidence="4" key="1">
    <citation type="submission" date="2022-02" db="EMBL/GenBank/DDBJ databases">
        <authorList>
            <person name="Leng L."/>
        </authorList>
    </citation>
    <scope>NUCLEOTIDE SEQUENCE</scope>
    <source>
        <strain evidence="4">JI</strain>
    </source>
</reference>
<evidence type="ECO:0000259" key="3">
    <source>
        <dbReference type="PROSITE" id="PS01031"/>
    </source>
</evidence>
<dbReference type="EMBL" id="JAKOAV010000008">
    <property type="protein sequence ID" value="MDF9407991.1"/>
    <property type="molecule type" value="Genomic_DNA"/>
</dbReference>
<dbReference type="InterPro" id="IPR002068">
    <property type="entry name" value="A-crystallin/Hsp20_dom"/>
</dbReference>
<dbReference type="PANTHER" id="PTHR11527">
    <property type="entry name" value="HEAT-SHOCK PROTEIN 20 FAMILY MEMBER"/>
    <property type="match status" value="1"/>
</dbReference>
<name>A0A9X4JVB2_9FIRM</name>
<sequence length="109" mass="11898">MLNLVETINEIIISVDLPGLQKASDAKVAIKGNTLKIEGVVGYEPHLSEQGSIVHIQERRTGKFCRTVTLPTAVSSNSAQANYRSGILEIKFAKPQDSQAEILNIEFGF</sequence>
<feature type="domain" description="SHSP" evidence="3">
    <location>
        <begin position="1"/>
        <end position="108"/>
    </location>
</feature>
<dbReference type="AlphaFoldDB" id="A0A9X4JVB2"/>
<comment type="caution">
    <text evidence="4">The sequence shown here is derived from an EMBL/GenBank/DDBJ whole genome shotgun (WGS) entry which is preliminary data.</text>
</comment>
<evidence type="ECO:0000313" key="4">
    <source>
        <dbReference type="EMBL" id="MDF9407991.1"/>
    </source>
</evidence>
<organism evidence="4 5">
    <name type="scientific">Pelotomaculum isophthalicicum JI</name>
    <dbReference type="NCBI Taxonomy" id="947010"/>
    <lineage>
        <taxon>Bacteria</taxon>
        <taxon>Bacillati</taxon>
        <taxon>Bacillota</taxon>
        <taxon>Clostridia</taxon>
        <taxon>Eubacteriales</taxon>
        <taxon>Desulfotomaculaceae</taxon>
        <taxon>Pelotomaculum</taxon>
    </lineage>
</organism>
<evidence type="ECO:0000256" key="1">
    <source>
        <dbReference type="PROSITE-ProRule" id="PRU00285"/>
    </source>
</evidence>
<accession>A0A9X4JVB2</accession>
<dbReference type="InterPro" id="IPR008978">
    <property type="entry name" value="HSP20-like_chaperone"/>
</dbReference>
<dbReference type="InterPro" id="IPR031107">
    <property type="entry name" value="Small_HSP"/>
</dbReference>
<dbReference type="Pfam" id="PF00011">
    <property type="entry name" value="HSP20"/>
    <property type="match status" value="1"/>
</dbReference>
<dbReference type="CDD" id="cd06464">
    <property type="entry name" value="ACD_sHsps-like"/>
    <property type="match status" value="1"/>
</dbReference>
<gene>
    <name evidence="4" type="ORF">L7E55_06395</name>
</gene>
<dbReference type="Gene3D" id="2.60.40.790">
    <property type="match status" value="1"/>
</dbReference>
<dbReference type="RefSeq" id="WP_277443257.1">
    <property type="nucleotide sequence ID" value="NZ_JAKOAV010000008.1"/>
</dbReference>
<dbReference type="Proteomes" id="UP001154312">
    <property type="component" value="Unassembled WGS sequence"/>
</dbReference>
<keyword evidence="5" id="KW-1185">Reference proteome</keyword>
<evidence type="ECO:0000256" key="2">
    <source>
        <dbReference type="RuleBase" id="RU003616"/>
    </source>
</evidence>
<proteinExistence type="inferred from homology"/>